<proteinExistence type="predicted"/>
<accession>A0A382SVR1</accession>
<dbReference type="EMBL" id="UINC01131509">
    <property type="protein sequence ID" value="SVD13258.1"/>
    <property type="molecule type" value="Genomic_DNA"/>
</dbReference>
<sequence length="249" mass="28584">MFFILVAHSLNGSRIVIPLDYGRSFLIGKASTNEVRFWVESRTRIIDEASGHSEDYVQVGSCKSENTFGDKDLLLGDNYDFLPIFGPEWSVVFRRKAYLNEGYRETRRSEEWWDGQDYYLIEGQEVEELTSNAAIRRATYDFAPIVTQTEIRNDETRLRAIIECPVKTMNTRREDGMYQVDTGPVAFPDLTRRRARHIDGIALAFVVFNAPHFADFVREVPTAVGSEQVHHYSEILSLEAANRVYAVRG</sequence>
<evidence type="ECO:0000313" key="1">
    <source>
        <dbReference type="EMBL" id="SVD13258.1"/>
    </source>
</evidence>
<organism evidence="1">
    <name type="scientific">marine metagenome</name>
    <dbReference type="NCBI Taxonomy" id="408172"/>
    <lineage>
        <taxon>unclassified sequences</taxon>
        <taxon>metagenomes</taxon>
        <taxon>ecological metagenomes</taxon>
    </lineage>
</organism>
<reference evidence="1" key="1">
    <citation type="submission" date="2018-05" db="EMBL/GenBank/DDBJ databases">
        <authorList>
            <person name="Lanie J.A."/>
            <person name="Ng W.-L."/>
            <person name="Kazmierczak K.M."/>
            <person name="Andrzejewski T.M."/>
            <person name="Davidsen T.M."/>
            <person name="Wayne K.J."/>
            <person name="Tettelin H."/>
            <person name="Glass J.I."/>
            <person name="Rusch D."/>
            <person name="Podicherti R."/>
            <person name="Tsui H.-C.T."/>
            <person name="Winkler M.E."/>
        </authorList>
    </citation>
    <scope>NUCLEOTIDE SEQUENCE</scope>
</reference>
<protein>
    <submittedName>
        <fullName evidence="1">Uncharacterized protein</fullName>
    </submittedName>
</protein>
<gene>
    <name evidence="1" type="ORF">METZ01_LOCUS366112</name>
</gene>
<dbReference type="AlphaFoldDB" id="A0A382SVR1"/>
<name>A0A382SVR1_9ZZZZ</name>